<reference evidence="1" key="1">
    <citation type="journal article" date="2021" name="Proc. Natl. Acad. Sci. U.S.A.">
        <title>A Catalog of Tens of Thousands of Viruses from Human Metagenomes Reveals Hidden Associations with Chronic Diseases.</title>
        <authorList>
            <person name="Tisza M.J."/>
            <person name="Buck C.B."/>
        </authorList>
    </citation>
    <scope>NUCLEOTIDE SEQUENCE</scope>
    <source>
        <strain evidence="1">Ct3Mm15</strain>
    </source>
</reference>
<dbReference type="InterPro" id="IPR002052">
    <property type="entry name" value="DNA_methylase_N6_adenine_CS"/>
</dbReference>
<name>A0A8S5RSU7_9CAUD</name>
<dbReference type="GO" id="GO:0003676">
    <property type="term" value="F:nucleic acid binding"/>
    <property type="evidence" value="ECO:0007669"/>
    <property type="project" value="InterPro"/>
</dbReference>
<dbReference type="Pfam" id="PF13651">
    <property type="entry name" value="EcoRI_methylase"/>
    <property type="match status" value="1"/>
</dbReference>
<organism evidence="1">
    <name type="scientific">Siphoviridae sp. ct3Mm15</name>
    <dbReference type="NCBI Taxonomy" id="2827558"/>
    <lineage>
        <taxon>Viruses</taxon>
        <taxon>Duplodnaviria</taxon>
        <taxon>Heunggongvirae</taxon>
        <taxon>Uroviricota</taxon>
        <taxon>Caudoviricetes</taxon>
    </lineage>
</organism>
<dbReference type="GO" id="GO:0008168">
    <property type="term" value="F:methyltransferase activity"/>
    <property type="evidence" value="ECO:0007669"/>
    <property type="project" value="UniProtKB-KW"/>
</dbReference>
<dbReference type="PROSITE" id="PS00092">
    <property type="entry name" value="N6_MTASE"/>
    <property type="match status" value="1"/>
</dbReference>
<sequence length="323" mass="37206">MNTALRRAKQEKNDEYYTLLEDIENELSHYPTTIFTNKHVHLPCDDPAKSKFFTYFTQNFNRLQLAKLTAIHYTPGTSSTLTTITQNPENTPSLHQLLQHPENTQTPLDNNGDFRHPDNQPVWNEAEIIVTNPPFSLARTFFTHLIDTRKNFIAISNLNTMCAAQMAPYLAQGLIRLGATHRECKMTFRIMHEINTRTDQYETEEGERYARLGNILFFTNQPHDVTPPPLQLTAQYTPETHPTYDNYPQAINCDRLKQIPADYTGQIGVPITYLLHHNPQQFQIIGFSSQLAQPTRVNGHKVTTDFVIGNVRKYTRVVIQARH</sequence>
<dbReference type="InterPro" id="IPR025247">
    <property type="entry name" value="EcoRI-like_methylase"/>
</dbReference>
<keyword evidence="1" id="KW-0489">Methyltransferase</keyword>
<proteinExistence type="predicted"/>
<protein>
    <submittedName>
        <fullName evidence="1">Adenine-specific methyltransferase</fullName>
    </submittedName>
</protein>
<dbReference type="EMBL" id="BK057802">
    <property type="protein sequence ID" value="DAE92534.1"/>
    <property type="molecule type" value="Genomic_DNA"/>
</dbReference>
<dbReference type="GO" id="GO:0032259">
    <property type="term" value="P:methylation"/>
    <property type="evidence" value="ECO:0007669"/>
    <property type="project" value="UniProtKB-KW"/>
</dbReference>
<evidence type="ECO:0000313" key="1">
    <source>
        <dbReference type="EMBL" id="DAE92534.1"/>
    </source>
</evidence>
<keyword evidence="1" id="KW-0808">Transferase</keyword>
<accession>A0A8S5RSU7</accession>